<keyword evidence="8" id="KW-0732">Signal</keyword>
<evidence type="ECO:0000256" key="7">
    <source>
        <dbReference type="SAM" id="MobiDB-lite"/>
    </source>
</evidence>
<proteinExistence type="inferred from homology"/>
<evidence type="ECO:0000313" key="11">
    <source>
        <dbReference type="EMBL" id="NJQ17972.1"/>
    </source>
</evidence>
<dbReference type="CDD" id="cd04077">
    <property type="entry name" value="Peptidases_S8_PCSK9_ProteinaseK_like"/>
    <property type="match status" value="1"/>
</dbReference>
<evidence type="ECO:0000256" key="3">
    <source>
        <dbReference type="ARBA" id="ARBA00022801"/>
    </source>
</evidence>
<dbReference type="InterPro" id="IPR023828">
    <property type="entry name" value="Peptidase_S8_Ser-AS"/>
</dbReference>
<evidence type="ECO:0000256" key="6">
    <source>
        <dbReference type="RuleBase" id="RU003355"/>
    </source>
</evidence>
<sequence length="408" mass="40889">MRTRPLARHASLGLLLLLPLAGAAGGPAAAVPPEQAPAAVETGPRVIPGQYLVTLDPAAPVDDVLAGLGIAPMFVYGTVRNGFAATLSAEQLAAVREVPAVTAVEANAVVEAEPAPASDLFLPPDGTAAERSAPAGESWGLDRIDQRTLPLDGRYEVSGTGRGVTAYIVDTGLDFDHEEFGGRAVAGYDAVDDGRAGADCHGHGTHVAGIVGGASHGVAREVDLVSVRILDCDGRGSTAGVLAALDWVAAEAQQPAVLNASVGGGASRTVDEAFDAVAARGTLPVVSAGNNARDACDASPAGAERVFTVGATDREDRPAGFSNVGRCLELFAPGVDIVSARLGGGTVAMSGTSQAAPHTAGVAALFKEERPGASPEGVGDWLVSASTADVLSSPGGDSPDRLLYTGGL</sequence>
<dbReference type="EMBL" id="JAAVJC010000510">
    <property type="protein sequence ID" value="NJQ17972.1"/>
    <property type="molecule type" value="Genomic_DNA"/>
</dbReference>
<dbReference type="InterPro" id="IPR050131">
    <property type="entry name" value="Peptidase_S8_subtilisin-like"/>
</dbReference>
<evidence type="ECO:0000256" key="2">
    <source>
        <dbReference type="ARBA" id="ARBA00022670"/>
    </source>
</evidence>
<evidence type="ECO:0000256" key="5">
    <source>
        <dbReference type="PROSITE-ProRule" id="PRU01240"/>
    </source>
</evidence>
<dbReference type="InterPro" id="IPR037045">
    <property type="entry name" value="S8pro/Inhibitor_I9_sf"/>
</dbReference>
<feature type="region of interest" description="Disordered" evidence="7">
    <location>
        <begin position="117"/>
        <end position="137"/>
    </location>
</feature>
<name>A0ABX1CFZ8_9ACTN</name>
<feature type="active site" description="Charge relay system" evidence="5">
    <location>
        <position position="170"/>
    </location>
</feature>
<reference evidence="11 12" key="1">
    <citation type="submission" date="2020-03" db="EMBL/GenBank/DDBJ databases">
        <title>Draft genome of Streptomyces sp. ventii, isolated from the Axial Seamount in the Pacific Ocean, and resequencing of the two type strains Streptomyces lonarensis strain NCL 716 and Streptomyces bohaiensis strain 11A07.</title>
        <authorList>
            <person name="Loughran R.M."/>
            <person name="Pfannmuller K.M."/>
            <person name="Wasson B.J."/>
            <person name="Deadmond M.C."/>
            <person name="Paddock B.E."/>
            <person name="Koyack M.J."/>
            <person name="Gallegos D.A."/>
            <person name="Mitchell E.A."/>
            <person name="Ushijima B."/>
            <person name="Saw J.H."/>
            <person name="Mcphail K.L."/>
            <person name="Videau P."/>
        </authorList>
    </citation>
    <scope>NUCLEOTIDE SEQUENCE [LARGE SCALE GENOMIC DNA]</scope>
    <source>
        <strain evidence="11 12">11A07</strain>
    </source>
</reference>
<evidence type="ECO:0000259" key="10">
    <source>
        <dbReference type="Pfam" id="PF05922"/>
    </source>
</evidence>
<dbReference type="Pfam" id="PF05922">
    <property type="entry name" value="Inhibitor_I9"/>
    <property type="match status" value="1"/>
</dbReference>
<dbReference type="InterPro" id="IPR000209">
    <property type="entry name" value="Peptidase_S8/S53_dom"/>
</dbReference>
<dbReference type="InterPro" id="IPR010259">
    <property type="entry name" value="S8pro/Inhibitor_I9"/>
</dbReference>
<keyword evidence="4 5" id="KW-0720">Serine protease</keyword>
<dbReference type="PANTHER" id="PTHR43806">
    <property type="entry name" value="PEPTIDASE S8"/>
    <property type="match status" value="1"/>
</dbReference>
<protein>
    <submittedName>
        <fullName evidence="11">S8 family peptidase</fullName>
    </submittedName>
</protein>
<dbReference type="InterPro" id="IPR034193">
    <property type="entry name" value="PCSK9_ProteinaseK-like"/>
</dbReference>
<evidence type="ECO:0000256" key="1">
    <source>
        <dbReference type="ARBA" id="ARBA00011073"/>
    </source>
</evidence>
<gene>
    <name evidence="11" type="ORF">HCN52_24355</name>
</gene>
<evidence type="ECO:0000313" key="12">
    <source>
        <dbReference type="Proteomes" id="UP000727056"/>
    </source>
</evidence>
<dbReference type="Gene3D" id="3.40.50.200">
    <property type="entry name" value="Peptidase S8/S53 domain"/>
    <property type="match status" value="1"/>
</dbReference>
<keyword evidence="12" id="KW-1185">Reference proteome</keyword>
<dbReference type="PROSITE" id="PS00138">
    <property type="entry name" value="SUBTILASE_SER"/>
    <property type="match status" value="1"/>
</dbReference>
<dbReference type="SUPFAM" id="SSF54897">
    <property type="entry name" value="Protease propeptides/inhibitors"/>
    <property type="match status" value="1"/>
</dbReference>
<dbReference type="Pfam" id="PF00082">
    <property type="entry name" value="Peptidase_S8"/>
    <property type="match status" value="1"/>
</dbReference>
<evidence type="ECO:0000259" key="9">
    <source>
        <dbReference type="Pfam" id="PF00082"/>
    </source>
</evidence>
<dbReference type="RefSeq" id="WP_168090578.1">
    <property type="nucleotide sequence ID" value="NZ_BHZH01000120.1"/>
</dbReference>
<dbReference type="Proteomes" id="UP000727056">
    <property type="component" value="Unassembled WGS sequence"/>
</dbReference>
<dbReference type="PROSITE" id="PS00137">
    <property type="entry name" value="SUBTILASE_HIS"/>
    <property type="match status" value="1"/>
</dbReference>
<evidence type="ECO:0000256" key="8">
    <source>
        <dbReference type="SAM" id="SignalP"/>
    </source>
</evidence>
<comment type="similarity">
    <text evidence="1 5 6">Belongs to the peptidase S8 family.</text>
</comment>
<dbReference type="PRINTS" id="PR00723">
    <property type="entry name" value="SUBTILISIN"/>
</dbReference>
<feature type="signal peptide" evidence="8">
    <location>
        <begin position="1"/>
        <end position="23"/>
    </location>
</feature>
<feature type="domain" description="Peptidase S8/S53" evidence="9">
    <location>
        <begin position="161"/>
        <end position="387"/>
    </location>
</feature>
<feature type="active site" description="Charge relay system" evidence="5">
    <location>
        <position position="203"/>
    </location>
</feature>
<dbReference type="InterPro" id="IPR023827">
    <property type="entry name" value="Peptidase_S8_Asp-AS"/>
</dbReference>
<feature type="chain" id="PRO_5046639349" evidence="8">
    <location>
        <begin position="24"/>
        <end position="408"/>
    </location>
</feature>
<dbReference type="PROSITE" id="PS00136">
    <property type="entry name" value="SUBTILASE_ASP"/>
    <property type="match status" value="1"/>
</dbReference>
<organism evidence="11 12">
    <name type="scientific">Streptomyces bohaiensis</name>
    <dbReference type="NCBI Taxonomy" id="1431344"/>
    <lineage>
        <taxon>Bacteria</taxon>
        <taxon>Bacillati</taxon>
        <taxon>Actinomycetota</taxon>
        <taxon>Actinomycetes</taxon>
        <taxon>Kitasatosporales</taxon>
        <taxon>Streptomycetaceae</taxon>
        <taxon>Streptomyces</taxon>
    </lineage>
</organism>
<evidence type="ECO:0000256" key="4">
    <source>
        <dbReference type="ARBA" id="ARBA00022825"/>
    </source>
</evidence>
<dbReference type="PROSITE" id="PS51892">
    <property type="entry name" value="SUBTILASE"/>
    <property type="match status" value="1"/>
</dbReference>
<keyword evidence="2 5" id="KW-0645">Protease</keyword>
<dbReference type="InterPro" id="IPR022398">
    <property type="entry name" value="Peptidase_S8_His-AS"/>
</dbReference>
<feature type="domain" description="Inhibitor I9" evidence="10">
    <location>
        <begin position="76"/>
        <end position="112"/>
    </location>
</feature>
<dbReference type="PANTHER" id="PTHR43806:SF11">
    <property type="entry name" value="CEREVISIN-RELATED"/>
    <property type="match status" value="1"/>
</dbReference>
<accession>A0ABX1CFZ8</accession>
<dbReference type="Gene3D" id="3.30.70.80">
    <property type="entry name" value="Peptidase S8 propeptide/proteinase inhibitor I9"/>
    <property type="match status" value="1"/>
</dbReference>
<dbReference type="InterPro" id="IPR036852">
    <property type="entry name" value="Peptidase_S8/S53_dom_sf"/>
</dbReference>
<feature type="active site" description="Charge relay system" evidence="5">
    <location>
        <position position="353"/>
    </location>
</feature>
<keyword evidence="3 5" id="KW-0378">Hydrolase</keyword>
<comment type="caution">
    <text evidence="11">The sequence shown here is derived from an EMBL/GenBank/DDBJ whole genome shotgun (WGS) entry which is preliminary data.</text>
</comment>
<dbReference type="InterPro" id="IPR015500">
    <property type="entry name" value="Peptidase_S8_subtilisin-rel"/>
</dbReference>
<dbReference type="SUPFAM" id="SSF52743">
    <property type="entry name" value="Subtilisin-like"/>
    <property type="match status" value="1"/>
</dbReference>